<keyword evidence="4" id="KW-1185">Reference proteome</keyword>
<accession>A0A8C4QKW0</accession>
<dbReference type="GeneTree" id="ENSGT00530000063168"/>
<reference evidence="3" key="1">
    <citation type="submission" date="2025-08" db="UniProtKB">
        <authorList>
            <consortium name="Ensembl"/>
        </authorList>
    </citation>
    <scope>IDENTIFICATION</scope>
</reference>
<feature type="region of interest" description="Disordered" evidence="2">
    <location>
        <begin position="394"/>
        <end position="417"/>
    </location>
</feature>
<name>A0A8C4QKW0_EPTBU</name>
<feature type="compositionally biased region" description="Polar residues" evidence="2">
    <location>
        <begin position="851"/>
        <end position="861"/>
    </location>
</feature>
<comment type="similarity">
    <text evidence="1">Belongs to the constitutive coactivator of PPAR-gamma family.</text>
</comment>
<dbReference type="GO" id="GO:0005634">
    <property type="term" value="C:nucleus"/>
    <property type="evidence" value="ECO:0007669"/>
    <property type="project" value="TreeGrafter"/>
</dbReference>
<feature type="compositionally biased region" description="Basic and acidic residues" evidence="2">
    <location>
        <begin position="833"/>
        <end position="844"/>
    </location>
</feature>
<evidence type="ECO:0000313" key="4">
    <source>
        <dbReference type="Proteomes" id="UP000694388"/>
    </source>
</evidence>
<evidence type="ECO:0000256" key="1">
    <source>
        <dbReference type="ARBA" id="ARBA00009495"/>
    </source>
</evidence>
<dbReference type="AlphaFoldDB" id="A0A8C4QKW0"/>
<dbReference type="SUPFAM" id="SSF88723">
    <property type="entry name" value="PIN domain-like"/>
    <property type="match status" value="1"/>
</dbReference>
<reference evidence="3" key="2">
    <citation type="submission" date="2025-09" db="UniProtKB">
        <authorList>
            <consortium name="Ensembl"/>
        </authorList>
    </citation>
    <scope>IDENTIFICATION</scope>
</reference>
<evidence type="ECO:0000256" key="2">
    <source>
        <dbReference type="SAM" id="MobiDB-lite"/>
    </source>
</evidence>
<protein>
    <submittedName>
        <fullName evidence="3">Family with sequence similarity 120 member C</fullName>
    </submittedName>
</protein>
<sequence length="896" mass="99247">MGIQGLQEFVEQHCPGAVVPVELQRLARGSLVGAGRNRPPQCPLRLVIDAENCLPRLYGGYFTDWVSGGQWNQMLLFLSALSRSCAQANIELVVFFNGALEKGRLHEWVKRQANERQSSQHIVAHVQNKGTPPPKVWFIPPVALSHFVRLALLRFRVKVAQSINDHHLEVIRFCKESGFHGLVAQDADYAAFCPPHYFGASSLKLSRNGKNLTASEFLLPEVARALDLPLERFPVFAALLGNHILPDEDLAAFHWNLLGPDHPLSSLKVRAHQLVLPPCDVVVRAASDYLKAVPNIDDLDTIARDVFKHSQSQKEEKCERFKRAVQYYLEGYKACPRVFHSASLHGPPGQLFIFILPMSRVCISSFYFFFFLADSGEPSVLYLQCRSELANRRGQLPSHPSIPSLMSTPTRSHMDLTTPPRPQIAVEVIRVAEFRHRNGLMHPHVYQVLTTGELKLSVTIEDEGNPELPPACLLYRSARQYTYGILFSLGELRKRAMLPPVLVKEWSAYKGKSPQTPELVEALTFREWTCPTLRRLWLGKAMEDKNRRMRAFLACLRSDTPGMVNPAAVPTQHLVLCCVLRYMLQWPGGRILRRQELDAFLAQAVSPMLYKPEQLQELKIDGLDPRGVQLAALFMRGVEMVLFANDACGQPVPWEHCCPWLYFDGKLFQSKLAKAARDRVPLLELCDGQVARLEKMKQSILEGLSLSRPPMPLPPPPMPPPPPYLPPAMMCQYPPQGIYLRPPGGLVPPHMHMRPRGVPGPPMIPQQGGKLEIAGMVVGQWAGGRRGRGRGLLPPQVVSVGSNMRGQLHGQAAGDKEEAVVPSTDQSAAPHGDVTEAKPIKRGDNGGVGTSADQSESALSSAASVCNTSPFLNALSGCAGYVSDVHSANAALDKEE</sequence>
<proteinExistence type="inferred from homology"/>
<dbReference type="Gene3D" id="3.40.50.1010">
    <property type="entry name" value="5'-nuclease"/>
    <property type="match status" value="1"/>
</dbReference>
<evidence type="ECO:0000313" key="3">
    <source>
        <dbReference type="Ensembl" id="ENSEBUP00000016440.1"/>
    </source>
</evidence>
<dbReference type="InterPro" id="IPR026784">
    <property type="entry name" value="Coact_PPARg"/>
</dbReference>
<dbReference type="OMA" id="YILSPQY"/>
<dbReference type="CDD" id="cd18672">
    <property type="entry name" value="PIN_FAM120B-like"/>
    <property type="match status" value="1"/>
</dbReference>
<organism evidence="3 4">
    <name type="scientific">Eptatretus burgeri</name>
    <name type="common">Inshore hagfish</name>
    <dbReference type="NCBI Taxonomy" id="7764"/>
    <lineage>
        <taxon>Eukaryota</taxon>
        <taxon>Metazoa</taxon>
        <taxon>Chordata</taxon>
        <taxon>Craniata</taxon>
        <taxon>Vertebrata</taxon>
        <taxon>Cyclostomata</taxon>
        <taxon>Myxini</taxon>
        <taxon>Myxiniformes</taxon>
        <taxon>Myxinidae</taxon>
        <taxon>Eptatretinae</taxon>
        <taxon>Eptatretus</taxon>
    </lineage>
</organism>
<dbReference type="InterPro" id="IPR029060">
    <property type="entry name" value="PIN-like_dom_sf"/>
</dbReference>
<dbReference type="Proteomes" id="UP000694388">
    <property type="component" value="Unplaced"/>
</dbReference>
<dbReference type="FunFam" id="3.40.50.1010:FF:000009">
    <property type="entry name" value="Constitutive coactivator of PPAR-gamma-like protein 1"/>
    <property type="match status" value="1"/>
</dbReference>
<dbReference type="PANTHER" id="PTHR15976:SF16">
    <property type="entry name" value="ASTEROID DOMAIN-CONTAINING PROTEIN"/>
    <property type="match status" value="1"/>
</dbReference>
<dbReference type="PANTHER" id="PTHR15976">
    <property type="entry name" value="CONSTITUTIVE COACTIVATOR OF PEROXISOME PROLIFERATOR-ACTIVATED RECEPTOR GAMMA"/>
    <property type="match status" value="1"/>
</dbReference>
<dbReference type="Ensembl" id="ENSEBUT00000017015.1">
    <property type="protein sequence ID" value="ENSEBUP00000016440.1"/>
    <property type="gene ID" value="ENSEBUG00000010297.1"/>
</dbReference>
<feature type="region of interest" description="Disordered" evidence="2">
    <location>
        <begin position="807"/>
        <end position="861"/>
    </location>
</feature>